<gene>
    <name evidence="1" type="ORF">HMPREF2531_01340</name>
</gene>
<accession>A0A139LQ54</accession>
<dbReference type="Gene3D" id="3.40.50.12780">
    <property type="entry name" value="N-terminal domain of ligase-like"/>
    <property type="match status" value="1"/>
</dbReference>
<evidence type="ECO:0000313" key="1">
    <source>
        <dbReference type="EMBL" id="KXT53536.1"/>
    </source>
</evidence>
<dbReference type="InterPro" id="IPR042099">
    <property type="entry name" value="ANL_N_sf"/>
</dbReference>
<dbReference type="EMBL" id="LTDF01000055">
    <property type="protein sequence ID" value="KXT53536.1"/>
    <property type="molecule type" value="Genomic_DNA"/>
</dbReference>
<reference evidence="1 2" key="1">
    <citation type="submission" date="2016-02" db="EMBL/GenBank/DDBJ databases">
        <authorList>
            <person name="Wen L."/>
            <person name="He K."/>
            <person name="Yang H."/>
        </authorList>
    </citation>
    <scope>NUCLEOTIDE SEQUENCE [LARGE SCALE GENOMIC DNA]</scope>
    <source>
        <strain evidence="1 2">KLE1704</strain>
    </source>
</reference>
<evidence type="ECO:0008006" key="3">
    <source>
        <dbReference type="Google" id="ProtNLM"/>
    </source>
</evidence>
<dbReference type="PANTHER" id="PTHR36932:SF1">
    <property type="entry name" value="CAPSULAR POLYSACCHARIDE BIOSYNTHESIS PROTEIN"/>
    <property type="match status" value="1"/>
</dbReference>
<dbReference type="Proteomes" id="UP000070319">
    <property type="component" value="Unassembled WGS sequence"/>
</dbReference>
<evidence type="ECO:0000313" key="2">
    <source>
        <dbReference type="Proteomes" id="UP000070319"/>
    </source>
</evidence>
<dbReference type="PANTHER" id="PTHR36932">
    <property type="entry name" value="CAPSULAR POLYSACCHARIDE BIOSYNTHESIS PROTEIN"/>
    <property type="match status" value="1"/>
</dbReference>
<dbReference type="AlphaFoldDB" id="A0A139LQ54"/>
<comment type="caution">
    <text evidence="1">The sequence shown here is derived from an EMBL/GenBank/DDBJ whole genome shotgun (WGS) entry which is preliminary data.</text>
</comment>
<name>A0A139LQ54_9BACE</name>
<organism evidence="1">
    <name type="scientific">Bacteroides intestinalis</name>
    <dbReference type="NCBI Taxonomy" id="329854"/>
    <lineage>
        <taxon>Bacteria</taxon>
        <taxon>Pseudomonadati</taxon>
        <taxon>Bacteroidota</taxon>
        <taxon>Bacteroidia</taxon>
        <taxon>Bacteroidales</taxon>
        <taxon>Bacteroidaceae</taxon>
        <taxon>Bacteroides</taxon>
    </lineage>
</organism>
<protein>
    <recommendedName>
        <fullName evidence="3">Phenylacetate--CoA ligase family protein</fullName>
    </recommendedName>
</protein>
<dbReference type="SUPFAM" id="SSF56801">
    <property type="entry name" value="Acetyl-CoA synthetase-like"/>
    <property type="match status" value="1"/>
</dbReference>
<dbReference type="PATRIC" id="fig|329854.7.peg.1361"/>
<sequence length="443" mass="51977">MNDMKQDLFAFFLRMSFWMRDIMKGGCIFSHYKNIRLIQEHPEQGNIERKRLLTDILRHAVMHTTFYKHINPSSLSNFPIVTKTVLIDNYDNIRVDPVYLPWQKGAYHIQRTSGSTGTPFAVPQDVRKRNRRLAELKYFGRLAGFKSHDKLVHLRIWTKWQNKTKKQSFKENIVPYDISNLNEDNLQVLYDTLKSTRAKCVRGYASSFDLLAKFVEKYHLDKLPHLRIAIATSETLYDSTCELVEKYIGCKIISQYANEENGILAQQQVGDSSRRFYLNEASYFLEVLKFDSDEPAEYGELGRIVITDFFNYAFPLIRYDNGDTCIMQLDEKTKHPYIAQLYGRRLDLVYNTKNEPVFPMVLARILKNYSEISQWQFIQETSDSYCLKIVLRNLSKLSCSEEIVIQLREYFGLDAKISIEYVQEIPVQRSGKRKCVVCNKEIK</sequence>
<proteinExistence type="predicted"/>
<dbReference type="InterPro" id="IPR053158">
    <property type="entry name" value="CapK_Type1_Caps_Biosynth"/>
</dbReference>